<keyword evidence="3" id="KW-1185">Reference proteome</keyword>
<protein>
    <submittedName>
        <fullName evidence="2">Phage scaffolding protein</fullName>
    </submittedName>
</protein>
<dbReference type="InterPro" id="IPR009636">
    <property type="entry name" value="SCAF"/>
</dbReference>
<sequence length="212" mass="22528">MLEKIKELLGEELAGQVEAALKGKGKDGRDIDLVIGNDGSYVPAEKVETERQARTSAETALKNAAAALKGVGGSGDPAKIADDVAAAQQKISTLEANYKAELNTIRRTSALKVELTGKAHDPEDIIKLLDLGKIELDDAGNLKTSIDELVKPIREQKPYLFMEEKPAATSGTPTIKGAKPADPGNGGEMKPDLSKMTYSEFAAYVAEHPDAI</sequence>
<evidence type="ECO:0000313" key="3">
    <source>
        <dbReference type="Proteomes" id="UP000724149"/>
    </source>
</evidence>
<dbReference type="RefSeq" id="WP_204721898.1">
    <property type="nucleotide sequence ID" value="NZ_JACSNR010000011.1"/>
</dbReference>
<feature type="region of interest" description="Disordered" evidence="1">
    <location>
        <begin position="167"/>
        <end position="192"/>
    </location>
</feature>
<evidence type="ECO:0000256" key="1">
    <source>
        <dbReference type="SAM" id="MobiDB-lite"/>
    </source>
</evidence>
<name>A0ABS2GNS2_9FIRM</name>
<dbReference type="EMBL" id="JACSNR010000011">
    <property type="protein sequence ID" value="MBM6924150.1"/>
    <property type="molecule type" value="Genomic_DNA"/>
</dbReference>
<organism evidence="2 3">
    <name type="scientific">Hydrogenoanaerobacterium saccharovorans</name>
    <dbReference type="NCBI Taxonomy" id="474960"/>
    <lineage>
        <taxon>Bacteria</taxon>
        <taxon>Bacillati</taxon>
        <taxon>Bacillota</taxon>
        <taxon>Clostridia</taxon>
        <taxon>Eubacteriales</taxon>
        <taxon>Oscillospiraceae</taxon>
        <taxon>Hydrogenoanaerobacterium</taxon>
    </lineage>
</organism>
<dbReference type="Pfam" id="PF06810">
    <property type="entry name" value="Phage_scaffold"/>
    <property type="match status" value="1"/>
</dbReference>
<proteinExistence type="predicted"/>
<gene>
    <name evidence="2" type="ORF">H9X81_10685</name>
</gene>
<dbReference type="Proteomes" id="UP000724149">
    <property type="component" value="Unassembled WGS sequence"/>
</dbReference>
<accession>A0ABS2GNS2</accession>
<reference evidence="2 3" key="1">
    <citation type="journal article" date="2021" name="Sci. Rep.">
        <title>The distribution of antibiotic resistance genes in chicken gut microbiota commensals.</title>
        <authorList>
            <person name="Juricova H."/>
            <person name="Matiasovicova J."/>
            <person name="Kubasova T."/>
            <person name="Cejkova D."/>
            <person name="Rychlik I."/>
        </authorList>
    </citation>
    <scope>NUCLEOTIDE SEQUENCE [LARGE SCALE GENOMIC DNA]</scope>
    <source>
        <strain evidence="2 3">An564</strain>
    </source>
</reference>
<evidence type="ECO:0000313" key="2">
    <source>
        <dbReference type="EMBL" id="MBM6924150.1"/>
    </source>
</evidence>
<comment type="caution">
    <text evidence="2">The sequence shown here is derived from an EMBL/GenBank/DDBJ whole genome shotgun (WGS) entry which is preliminary data.</text>
</comment>